<dbReference type="EMBL" id="RCCJ01000001">
    <property type="protein sequence ID" value="RLJ71101.1"/>
    <property type="molecule type" value="Genomic_DNA"/>
</dbReference>
<dbReference type="InterPro" id="IPR038072">
    <property type="entry name" value="GspK_central_sf"/>
</dbReference>
<dbReference type="Gene3D" id="1.10.40.60">
    <property type="entry name" value="EpsJ-like"/>
    <property type="match status" value="2"/>
</dbReference>
<protein>
    <submittedName>
        <fullName evidence="2">General secretion pathway protein K</fullName>
    </submittedName>
</protein>
<dbReference type="GO" id="GO:0016020">
    <property type="term" value="C:membrane"/>
    <property type="evidence" value="ECO:0007669"/>
    <property type="project" value="InterPro"/>
</dbReference>
<evidence type="ECO:0000259" key="1">
    <source>
        <dbReference type="Pfam" id="PF03934"/>
    </source>
</evidence>
<dbReference type="Proteomes" id="UP000267841">
    <property type="component" value="Unassembled WGS sequence"/>
</dbReference>
<dbReference type="PANTHER" id="PTHR38831:SF1">
    <property type="entry name" value="TYPE II SECRETION SYSTEM PROTEIN K-RELATED"/>
    <property type="match status" value="1"/>
</dbReference>
<dbReference type="AlphaFoldDB" id="A0A497XS67"/>
<sequence length="280" mass="31991">MLSFFLLLSGYVVSTLQSTSSTINIVEKVYKKQQSYHALLSLLPYIIQSLKSEDASYDALSDPWAMPFAVQTEKGSLEVVIYDEDRFLNLNKVGEDPLYREVFERLLNLLGVSQGYTDRLLAWIGKEPKNFESEYPLKRAPMDSPEELEFLGMKRDELYGKTEGDISYPGVLSLVTTYSSGKINVNTAPKYILMALDPGIDSSLADRIIEYRAKKPFKSINDLVLVEGMSFDILYRIQKVIDVKSSFFRLKETVKTGDVETTLEVVYDRSKNEIVYKRLY</sequence>
<keyword evidence="3" id="KW-1185">Reference proteome</keyword>
<accession>A0A497XS67</accession>
<dbReference type="SUPFAM" id="SSF47781">
    <property type="entry name" value="RuvA domain 2-like"/>
    <property type="match status" value="1"/>
</dbReference>
<dbReference type="InterPro" id="IPR005628">
    <property type="entry name" value="GspK"/>
</dbReference>
<dbReference type="GO" id="GO:0009306">
    <property type="term" value="P:protein secretion"/>
    <property type="evidence" value="ECO:0007669"/>
    <property type="project" value="InterPro"/>
</dbReference>
<gene>
    <name evidence="2" type="ORF">BCF55_1393</name>
</gene>
<organism evidence="2 3">
    <name type="scientific">Hydrogenivirga caldilitoris</name>
    <dbReference type="NCBI Taxonomy" id="246264"/>
    <lineage>
        <taxon>Bacteria</taxon>
        <taxon>Pseudomonadati</taxon>
        <taxon>Aquificota</taxon>
        <taxon>Aquificia</taxon>
        <taxon>Aquificales</taxon>
        <taxon>Aquificaceae</taxon>
        <taxon>Hydrogenivirga</taxon>
    </lineage>
</organism>
<name>A0A497XS67_9AQUI</name>
<reference evidence="2 3" key="1">
    <citation type="submission" date="2018-10" db="EMBL/GenBank/DDBJ databases">
        <title>Genomic Encyclopedia of Archaeal and Bacterial Type Strains, Phase II (KMG-II): from individual species to whole genera.</title>
        <authorList>
            <person name="Goeker M."/>
        </authorList>
    </citation>
    <scope>NUCLEOTIDE SEQUENCE [LARGE SCALE GENOMIC DNA]</scope>
    <source>
        <strain evidence="2 3">DSM 16510</strain>
    </source>
</reference>
<feature type="domain" description="T2SS protein K second SAM-like" evidence="1">
    <location>
        <begin position="183"/>
        <end position="224"/>
    </location>
</feature>
<dbReference type="InterPro" id="IPR049179">
    <property type="entry name" value="T2SSK_SAM-like_2nd"/>
</dbReference>
<dbReference type="Pfam" id="PF03934">
    <property type="entry name" value="T2SSK"/>
    <property type="match status" value="1"/>
</dbReference>
<evidence type="ECO:0000313" key="3">
    <source>
        <dbReference type="Proteomes" id="UP000267841"/>
    </source>
</evidence>
<evidence type="ECO:0000313" key="2">
    <source>
        <dbReference type="EMBL" id="RLJ71101.1"/>
    </source>
</evidence>
<comment type="caution">
    <text evidence="2">The sequence shown here is derived from an EMBL/GenBank/DDBJ whole genome shotgun (WGS) entry which is preliminary data.</text>
</comment>
<dbReference type="PANTHER" id="PTHR38831">
    <property type="entry name" value="TYPE II SECRETION SYSTEM PROTEIN K"/>
    <property type="match status" value="1"/>
</dbReference>
<dbReference type="Gene3D" id="3.30.1300.30">
    <property type="entry name" value="GSPII I/J protein-like"/>
    <property type="match status" value="1"/>
</dbReference>
<proteinExistence type="predicted"/>
<dbReference type="InterPro" id="IPR010994">
    <property type="entry name" value="RuvA_2-like"/>
</dbReference>